<dbReference type="GO" id="GO:0016020">
    <property type="term" value="C:membrane"/>
    <property type="evidence" value="ECO:0007669"/>
    <property type="project" value="UniProtKB-SubCell"/>
</dbReference>
<organism evidence="7 8">
    <name type="scientific">Pelagicoccus albus</name>
    <dbReference type="NCBI Taxonomy" id="415222"/>
    <lineage>
        <taxon>Bacteria</taxon>
        <taxon>Pseudomonadati</taxon>
        <taxon>Verrucomicrobiota</taxon>
        <taxon>Opitutia</taxon>
        <taxon>Puniceicoccales</taxon>
        <taxon>Pelagicoccaceae</taxon>
        <taxon>Pelagicoccus</taxon>
    </lineage>
</organism>
<accession>A0A7X1E924</accession>
<feature type="transmembrane region" description="Helical" evidence="5">
    <location>
        <begin position="12"/>
        <end position="29"/>
    </location>
</feature>
<feature type="transmembrane region" description="Helical" evidence="5">
    <location>
        <begin position="172"/>
        <end position="194"/>
    </location>
</feature>
<keyword evidence="2 5" id="KW-0812">Transmembrane</keyword>
<dbReference type="InterPro" id="IPR023826">
    <property type="entry name" value="Rhom-like_SP_proteobac"/>
</dbReference>
<evidence type="ECO:0000313" key="7">
    <source>
        <dbReference type="EMBL" id="MBC2606979.1"/>
    </source>
</evidence>
<evidence type="ECO:0000259" key="6">
    <source>
        <dbReference type="Pfam" id="PF01694"/>
    </source>
</evidence>
<feature type="transmembrane region" description="Helical" evidence="5">
    <location>
        <begin position="141"/>
        <end position="160"/>
    </location>
</feature>
<comment type="subcellular location">
    <subcellularLocation>
        <location evidence="1">Membrane</location>
        <topology evidence="1">Multi-pass membrane protein</topology>
    </subcellularLocation>
</comment>
<dbReference type="InterPro" id="IPR035952">
    <property type="entry name" value="Rhomboid-like_sf"/>
</dbReference>
<dbReference type="NCBIfam" id="TIGR03902">
    <property type="entry name" value="rhom_GG_sort"/>
    <property type="match status" value="1"/>
</dbReference>
<dbReference type="Proteomes" id="UP000526501">
    <property type="component" value="Unassembled WGS sequence"/>
</dbReference>
<gene>
    <name evidence="7" type="primary">rrtA</name>
    <name evidence="7" type="ORF">H5P27_13075</name>
</gene>
<dbReference type="GO" id="GO:0004252">
    <property type="term" value="F:serine-type endopeptidase activity"/>
    <property type="evidence" value="ECO:0007669"/>
    <property type="project" value="InterPro"/>
</dbReference>
<dbReference type="AlphaFoldDB" id="A0A7X1E924"/>
<dbReference type="Pfam" id="PF01694">
    <property type="entry name" value="Rhomboid"/>
    <property type="match status" value="1"/>
</dbReference>
<name>A0A7X1E924_9BACT</name>
<keyword evidence="8" id="KW-1185">Reference proteome</keyword>
<feature type="transmembrane region" description="Helical" evidence="5">
    <location>
        <begin position="62"/>
        <end position="78"/>
    </location>
</feature>
<dbReference type="InterPro" id="IPR022764">
    <property type="entry name" value="Peptidase_S54_rhomboid_dom"/>
</dbReference>
<feature type="transmembrane region" description="Helical" evidence="5">
    <location>
        <begin position="85"/>
        <end position="101"/>
    </location>
</feature>
<evidence type="ECO:0000256" key="3">
    <source>
        <dbReference type="ARBA" id="ARBA00022989"/>
    </source>
</evidence>
<evidence type="ECO:0000256" key="5">
    <source>
        <dbReference type="SAM" id="Phobius"/>
    </source>
</evidence>
<keyword evidence="7" id="KW-0378">Hydrolase</keyword>
<evidence type="ECO:0000256" key="2">
    <source>
        <dbReference type="ARBA" id="ARBA00022692"/>
    </source>
</evidence>
<dbReference type="EMBL" id="JACHVC010000012">
    <property type="protein sequence ID" value="MBC2606979.1"/>
    <property type="molecule type" value="Genomic_DNA"/>
</dbReference>
<proteinExistence type="predicted"/>
<dbReference type="Gene3D" id="1.20.1540.10">
    <property type="entry name" value="Rhomboid-like"/>
    <property type="match status" value="1"/>
</dbReference>
<protein>
    <submittedName>
        <fullName evidence="7">Rhombosortase</fullName>
        <ecNumber evidence="7">3.4.21.-</ecNumber>
    </submittedName>
</protein>
<comment type="caution">
    <text evidence="7">The sequence shown here is derived from an EMBL/GenBank/DDBJ whole genome shotgun (WGS) entry which is preliminary data.</text>
</comment>
<feature type="transmembrane region" description="Helical" evidence="5">
    <location>
        <begin position="107"/>
        <end position="129"/>
    </location>
</feature>
<dbReference type="EC" id="3.4.21.-" evidence="7"/>
<keyword evidence="3 5" id="KW-1133">Transmembrane helix</keyword>
<evidence type="ECO:0000256" key="4">
    <source>
        <dbReference type="ARBA" id="ARBA00023136"/>
    </source>
</evidence>
<reference evidence="7 8" key="1">
    <citation type="submission" date="2020-07" db="EMBL/GenBank/DDBJ databases">
        <authorList>
            <person name="Feng X."/>
        </authorList>
    </citation>
    <scope>NUCLEOTIDE SEQUENCE [LARGE SCALE GENOMIC DNA]</scope>
    <source>
        <strain evidence="7 8">JCM23202</strain>
    </source>
</reference>
<dbReference type="RefSeq" id="WP_185660844.1">
    <property type="nucleotide sequence ID" value="NZ_CAWPOO010000012.1"/>
</dbReference>
<evidence type="ECO:0000256" key="1">
    <source>
        <dbReference type="ARBA" id="ARBA00004141"/>
    </source>
</evidence>
<dbReference type="SUPFAM" id="SSF144091">
    <property type="entry name" value="Rhomboid-like"/>
    <property type="match status" value="1"/>
</dbReference>
<keyword evidence="4 5" id="KW-0472">Membrane</keyword>
<feature type="domain" description="Peptidase S54 rhomboid" evidence="6">
    <location>
        <begin position="46"/>
        <end position="193"/>
    </location>
</feature>
<evidence type="ECO:0000313" key="8">
    <source>
        <dbReference type="Proteomes" id="UP000526501"/>
    </source>
</evidence>
<sequence length="210" mass="23263">MTKRNLPVERGPWLSFLLTGVSLAIFSLGETAFDHLVWREDWARTGEFWRAFTGAFTHLDRSHFVWDVLAFLTLALCVERRGRRLLLGTVVGTLLWTELFLRFSGRFTTYCGLSGIDLGLLVVLGICLFREGKLGSDRVKSVFGLLAIGLAGAKIAYESWFAESVFVDLGSAYSVAVEAHLAGLAAALLVVILGRLKWSLLEVRPLPEAM</sequence>